<keyword evidence="2" id="KW-0732">Signal</keyword>
<reference evidence="3" key="1">
    <citation type="submission" date="2021-01" db="EMBL/GenBank/DDBJ databases">
        <authorList>
            <person name="Zahm M."/>
            <person name="Roques C."/>
            <person name="Cabau C."/>
            <person name="Klopp C."/>
            <person name="Donnadieu C."/>
            <person name="Jouanno E."/>
            <person name="Lampietro C."/>
            <person name="Louis A."/>
            <person name="Herpin A."/>
            <person name="Echchiki A."/>
            <person name="Berthelot C."/>
            <person name="Parey E."/>
            <person name="Roest-Crollius H."/>
            <person name="Braasch I."/>
            <person name="Postlethwait J."/>
            <person name="Bobe J."/>
            <person name="Montfort J."/>
            <person name="Bouchez O."/>
            <person name="Begum T."/>
            <person name="Mejri S."/>
            <person name="Adams A."/>
            <person name="Chen W.-J."/>
            <person name="Guiguen Y."/>
        </authorList>
    </citation>
    <scope>NUCLEOTIDE SEQUENCE</scope>
    <source>
        <tissue evidence="3">Blood</tissue>
    </source>
</reference>
<evidence type="ECO:0008006" key="5">
    <source>
        <dbReference type="Google" id="ProtNLM"/>
    </source>
</evidence>
<dbReference type="AlphaFoldDB" id="A0A8T3D927"/>
<dbReference type="OrthoDB" id="8961266at2759"/>
<gene>
    <name evidence="3" type="ORF">AGOR_G00130190</name>
</gene>
<organism evidence="3 4">
    <name type="scientific">Albula goreensis</name>
    <dbReference type="NCBI Taxonomy" id="1534307"/>
    <lineage>
        <taxon>Eukaryota</taxon>
        <taxon>Metazoa</taxon>
        <taxon>Chordata</taxon>
        <taxon>Craniata</taxon>
        <taxon>Vertebrata</taxon>
        <taxon>Euteleostomi</taxon>
        <taxon>Actinopterygii</taxon>
        <taxon>Neopterygii</taxon>
        <taxon>Teleostei</taxon>
        <taxon>Albuliformes</taxon>
        <taxon>Albulidae</taxon>
        <taxon>Albula</taxon>
    </lineage>
</organism>
<accession>A0A8T3D927</accession>
<evidence type="ECO:0000256" key="1">
    <source>
        <dbReference type="SAM" id="MobiDB-lite"/>
    </source>
</evidence>
<dbReference type="Proteomes" id="UP000829720">
    <property type="component" value="Unassembled WGS sequence"/>
</dbReference>
<feature type="signal peptide" evidence="2">
    <location>
        <begin position="1"/>
        <end position="17"/>
    </location>
</feature>
<feature type="region of interest" description="Disordered" evidence="1">
    <location>
        <begin position="72"/>
        <end position="180"/>
    </location>
</feature>
<feature type="compositionally biased region" description="Basic and acidic residues" evidence="1">
    <location>
        <begin position="107"/>
        <end position="167"/>
    </location>
</feature>
<evidence type="ECO:0000256" key="2">
    <source>
        <dbReference type="SAM" id="SignalP"/>
    </source>
</evidence>
<feature type="compositionally biased region" description="Basic and acidic residues" evidence="1">
    <location>
        <begin position="73"/>
        <end position="100"/>
    </location>
</feature>
<keyword evidence="4" id="KW-1185">Reference proteome</keyword>
<proteinExistence type="predicted"/>
<evidence type="ECO:0000313" key="4">
    <source>
        <dbReference type="Proteomes" id="UP000829720"/>
    </source>
</evidence>
<feature type="compositionally biased region" description="Acidic residues" evidence="1">
    <location>
        <begin position="168"/>
        <end position="180"/>
    </location>
</feature>
<sequence length="203" mass="22942">MVFVFLTLLCGLGAVGSLPLPPVKDEKVADCVLEVQSDSLKEDSGVLQAACSSTLHPAERLDAAQRHQGLLRELQELAQNERDKEKENLREKEEYERSKMEGPSAAHGEEKPEAIVKKKGGEQEEQKRMEEMKDESQMNKRMVEHASDEATHQFDRERVHGHGAGREMEEEEDDEVEADGAELLEIEAELRRVAAELRELRRG</sequence>
<feature type="chain" id="PRO_5035899544" description="Chromogranin A" evidence="2">
    <location>
        <begin position="18"/>
        <end position="203"/>
    </location>
</feature>
<dbReference type="EMBL" id="JAERUA010000011">
    <property type="protein sequence ID" value="KAI1894069.1"/>
    <property type="molecule type" value="Genomic_DNA"/>
</dbReference>
<protein>
    <recommendedName>
        <fullName evidence="5">Chromogranin A</fullName>
    </recommendedName>
</protein>
<name>A0A8T3D927_9TELE</name>
<evidence type="ECO:0000313" key="3">
    <source>
        <dbReference type="EMBL" id="KAI1894069.1"/>
    </source>
</evidence>
<comment type="caution">
    <text evidence="3">The sequence shown here is derived from an EMBL/GenBank/DDBJ whole genome shotgun (WGS) entry which is preliminary data.</text>
</comment>